<protein>
    <submittedName>
        <fullName evidence="1">Uncharacterized protein</fullName>
    </submittedName>
</protein>
<organism evidence="1 2">
    <name type="scientific">Gallus gallus</name>
    <name type="common">Chicken</name>
    <dbReference type="NCBI Taxonomy" id="9031"/>
    <lineage>
        <taxon>Eukaryota</taxon>
        <taxon>Metazoa</taxon>
        <taxon>Chordata</taxon>
        <taxon>Craniata</taxon>
        <taxon>Vertebrata</taxon>
        <taxon>Euteleostomi</taxon>
        <taxon>Archelosauria</taxon>
        <taxon>Archosauria</taxon>
        <taxon>Dinosauria</taxon>
        <taxon>Saurischia</taxon>
        <taxon>Theropoda</taxon>
        <taxon>Coelurosauria</taxon>
        <taxon>Aves</taxon>
        <taxon>Neognathae</taxon>
        <taxon>Galloanserae</taxon>
        <taxon>Galliformes</taxon>
        <taxon>Phasianidae</taxon>
        <taxon>Phasianinae</taxon>
        <taxon>Gallus</taxon>
    </lineage>
</organism>
<name>A0A8V0YAG5_CHICK</name>
<reference evidence="1" key="1">
    <citation type="submission" date="2020-11" db="EMBL/GenBank/DDBJ databases">
        <title>Gallus gallus (Chicken) genome, bGalGal1, GRCg7b, maternal haplotype autosomes + Z &amp; W.</title>
        <authorList>
            <person name="Warren W."/>
            <person name="Formenti G."/>
            <person name="Fedrigo O."/>
            <person name="Haase B."/>
            <person name="Mountcastle J."/>
            <person name="Balacco J."/>
            <person name="Tracey A."/>
            <person name="Schneider V."/>
            <person name="Okimoto R."/>
            <person name="Cheng H."/>
            <person name="Hawken R."/>
            <person name="Howe K."/>
            <person name="Jarvis E.D."/>
        </authorList>
    </citation>
    <scope>NUCLEOTIDE SEQUENCE [LARGE SCALE GENOMIC DNA]</scope>
    <source>
        <strain evidence="1">Broiler</strain>
    </source>
</reference>
<evidence type="ECO:0000313" key="2">
    <source>
        <dbReference type="Proteomes" id="UP000000539"/>
    </source>
</evidence>
<dbReference type="AlphaFoldDB" id="A0A8V0YAG5"/>
<dbReference type="Ensembl" id="ENSGALT00010030546.1">
    <property type="protein sequence ID" value="ENSGALP00010017719.1"/>
    <property type="gene ID" value="ENSGALG00010012757.1"/>
</dbReference>
<reference evidence="1" key="3">
    <citation type="submission" date="2025-09" db="UniProtKB">
        <authorList>
            <consortium name="Ensembl"/>
        </authorList>
    </citation>
    <scope>IDENTIFICATION</scope>
    <source>
        <strain evidence="1">broiler</strain>
    </source>
</reference>
<dbReference type="Proteomes" id="UP000000539">
    <property type="component" value="Chromosome Z"/>
</dbReference>
<sequence>SMRASLFSQACLLPCLGAKINYQNPLNWINLQVCSRIQSSPQDKADPTGGLPIQLFESGHLHQSFRNNFDG</sequence>
<reference evidence="1" key="2">
    <citation type="submission" date="2025-08" db="UniProtKB">
        <authorList>
            <consortium name="Ensembl"/>
        </authorList>
    </citation>
    <scope>IDENTIFICATION</scope>
    <source>
        <strain evidence="1">broiler</strain>
    </source>
</reference>
<keyword evidence="2" id="KW-1185">Reference proteome</keyword>
<proteinExistence type="predicted"/>
<evidence type="ECO:0000313" key="1">
    <source>
        <dbReference type="Ensembl" id="ENSGALP00010017719.1"/>
    </source>
</evidence>
<accession>A0A8V0YAG5</accession>